<dbReference type="Pfam" id="PF12520">
    <property type="entry name" value="DUF3723"/>
    <property type="match status" value="1"/>
</dbReference>
<feature type="non-terminal residue" evidence="1">
    <location>
        <position position="1"/>
    </location>
</feature>
<organism evidence="1 2">
    <name type="scientific">Apiosordaria backusii</name>
    <dbReference type="NCBI Taxonomy" id="314023"/>
    <lineage>
        <taxon>Eukaryota</taxon>
        <taxon>Fungi</taxon>
        <taxon>Dikarya</taxon>
        <taxon>Ascomycota</taxon>
        <taxon>Pezizomycotina</taxon>
        <taxon>Sordariomycetes</taxon>
        <taxon>Sordariomycetidae</taxon>
        <taxon>Sordariales</taxon>
        <taxon>Lasiosphaeriaceae</taxon>
        <taxon>Apiosordaria</taxon>
    </lineage>
</organism>
<evidence type="ECO:0000313" key="2">
    <source>
        <dbReference type="Proteomes" id="UP001172159"/>
    </source>
</evidence>
<keyword evidence="2" id="KW-1185">Reference proteome</keyword>
<dbReference type="EMBL" id="JAUKTV010000002">
    <property type="protein sequence ID" value="KAK0744689.1"/>
    <property type="molecule type" value="Genomic_DNA"/>
</dbReference>
<feature type="non-terminal residue" evidence="1">
    <location>
        <position position="193"/>
    </location>
</feature>
<protein>
    <submittedName>
        <fullName evidence="1">Uncharacterized protein</fullName>
    </submittedName>
</protein>
<proteinExistence type="predicted"/>
<sequence length="193" mass="22637">SFIYEATYTDGEIYWHIRKYQDDPLQRFKWQRRLTPSKEKNVKLLLSKGDYRSIVTALDRLRPYMGHWHGFKLGNIHTNLAARCDELLVYHFNYIADVWDNIVGHDDELKACVDIESVAFLQFRAPSASLADRKFIVKSMDCSILFPDISSKHHRQLLKDRLLAETRIIPSLATWEKNMKYIRIGASIIAEHI</sequence>
<dbReference type="AlphaFoldDB" id="A0AA40K3L9"/>
<name>A0AA40K3L9_9PEZI</name>
<evidence type="ECO:0000313" key="1">
    <source>
        <dbReference type="EMBL" id="KAK0744689.1"/>
    </source>
</evidence>
<dbReference type="InterPro" id="IPR022198">
    <property type="entry name" value="DUF3723"/>
</dbReference>
<dbReference type="Proteomes" id="UP001172159">
    <property type="component" value="Unassembled WGS sequence"/>
</dbReference>
<gene>
    <name evidence="1" type="ORF">B0T21DRAFT_270028</name>
</gene>
<reference evidence="1" key="1">
    <citation type="submission" date="2023-06" db="EMBL/GenBank/DDBJ databases">
        <title>Genome-scale phylogeny and comparative genomics of the fungal order Sordariales.</title>
        <authorList>
            <consortium name="Lawrence Berkeley National Laboratory"/>
            <person name="Hensen N."/>
            <person name="Bonometti L."/>
            <person name="Westerberg I."/>
            <person name="Brannstrom I.O."/>
            <person name="Guillou S."/>
            <person name="Cros-Aarteil S."/>
            <person name="Calhoun S."/>
            <person name="Haridas S."/>
            <person name="Kuo A."/>
            <person name="Mondo S."/>
            <person name="Pangilinan J."/>
            <person name="Riley R."/>
            <person name="Labutti K."/>
            <person name="Andreopoulos B."/>
            <person name="Lipzen A."/>
            <person name="Chen C."/>
            <person name="Yanf M."/>
            <person name="Daum C."/>
            <person name="Ng V."/>
            <person name="Clum A."/>
            <person name="Steindorff A."/>
            <person name="Ohm R."/>
            <person name="Martin F."/>
            <person name="Silar P."/>
            <person name="Natvig D."/>
            <person name="Lalanne C."/>
            <person name="Gautier V."/>
            <person name="Ament-Velasquez S.L."/>
            <person name="Kruys A."/>
            <person name="Hutchinson M.I."/>
            <person name="Powell A.J."/>
            <person name="Barry K."/>
            <person name="Miller A.N."/>
            <person name="Grigoriev I.V."/>
            <person name="Debuchy R."/>
            <person name="Gladieux P."/>
            <person name="Thoren M.H."/>
            <person name="Johannesson H."/>
        </authorList>
    </citation>
    <scope>NUCLEOTIDE SEQUENCE</scope>
    <source>
        <strain evidence="1">CBS 540.89</strain>
    </source>
</reference>
<accession>A0AA40K3L9</accession>
<comment type="caution">
    <text evidence="1">The sequence shown here is derived from an EMBL/GenBank/DDBJ whole genome shotgun (WGS) entry which is preliminary data.</text>
</comment>